<feature type="transmembrane region" description="Helical" evidence="2">
    <location>
        <begin position="132"/>
        <end position="157"/>
    </location>
</feature>
<dbReference type="OrthoDB" id="5188656at2"/>
<evidence type="ECO:0000313" key="3">
    <source>
        <dbReference type="EMBL" id="TDD86390.1"/>
    </source>
</evidence>
<dbReference type="Pfam" id="PF12730">
    <property type="entry name" value="ABC2_membrane_4"/>
    <property type="match status" value="1"/>
</dbReference>
<evidence type="ECO:0000256" key="1">
    <source>
        <dbReference type="SAM" id="MobiDB-lite"/>
    </source>
</evidence>
<gene>
    <name evidence="3" type="ORF">E1298_17580</name>
</gene>
<feature type="transmembrane region" description="Helical" evidence="2">
    <location>
        <begin position="205"/>
        <end position="230"/>
    </location>
</feature>
<organism evidence="3 4">
    <name type="scientific">Actinomadura rubrisoli</name>
    <dbReference type="NCBI Taxonomy" id="2530368"/>
    <lineage>
        <taxon>Bacteria</taxon>
        <taxon>Bacillati</taxon>
        <taxon>Actinomycetota</taxon>
        <taxon>Actinomycetes</taxon>
        <taxon>Streptosporangiales</taxon>
        <taxon>Thermomonosporaceae</taxon>
        <taxon>Actinomadura</taxon>
    </lineage>
</organism>
<accession>A0A4R5BMP3</accession>
<name>A0A4R5BMP3_9ACTN</name>
<proteinExistence type="predicted"/>
<feature type="region of interest" description="Disordered" evidence="1">
    <location>
        <begin position="1"/>
        <end position="20"/>
    </location>
</feature>
<feature type="transmembrane region" description="Helical" evidence="2">
    <location>
        <begin position="94"/>
        <end position="120"/>
    </location>
</feature>
<evidence type="ECO:0000256" key="2">
    <source>
        <dbReference type="SAM" id="Phobius"/>
    </source>
</evidence>
<keyword evidence="4" id="KW-1185">Reference proteome</keyword>
<protein>
    <submittedName>
        <fullName evidence="3">ABC transporter</fullName>
    </submittedName>
</protein>
<sequence length="275" mass="27519">MTADVSSPARGDRRSPLGTPSGGGFAGAAIAEWLKLWTVRSTWSCLLGAVVLQIGYSVIVGLAGRSQERSGTSDAANMTVPETAVGGTLYMAQFAVIALVALSIAGEYATGAIGPSLLCVPVRGRLLAAKSLVITLVLFAAGVLLAVLGMAVAAMTLGGSGKETTGSDLLAHTLAIGAYLALAAVVVVGIGAVMRSMAGTLTATLVIMLVVPVGLMLTKADALVAAADFLPGPAGVHLMYGSTGPYGRGVALLVLAGWAALALVAGYAVLRRRDA</sequence>
<comment type="caution">
    <text evidence="3">The sequence shown here is derived from an EMBL/GenBank/DDBJ whole genome shotgun (WGS) entry which is preliminary data.</text>
</comment>
<evidence type="ECO:0000313" key="4">
    <source>
        <dbReference type="Proteomes" id="UP000294513"/>
    </source>
</evidence>
<feature type="transmembrane region" description="Helical" evidence="2">
    <location>
        <begin position="250"/>
        <end position="270"/>
    </location>
</feature>
<keyword evidence="2" id="KW-0472">Membrane</keyword>
<feature type="transmembrane region" description="Helical" evidence="2">
    <location>
        <begin position="169"/>
        <end position="193"/>
    </location>
</feature>
<keyword evidence="2" id="KW-1133">Transmembrane helix</keyword>
<dbReference type="Proteomes" id="UP000294513">
    <property type="component" value="Unassembled WGS sequence"/>
</dbReference>
<keyword evidence="2" id="KW-0812">Transmembrane</keyword>
<feature type="transmembrane region" description="Helical" evidence="2">
    <location>
        <begin position="43"/>
        <end position="64"/>
    </location>
</feature>
<dbReference type="EMBL" id="SMKU01000081">
    <property type="protein sequence ID" value="TDD86390.1"/>
    <property type="molecule type" value="Genomic_DNA"/>
</dbReference>
<dbReference type="RefSeq" id="WP_131894525.1">
    <property type="nucleotide sequence ID" value="NZ_SMKU01000081.1"/>
</dbReference>
<reference evidence="3 4" key="1">
    <citation type="submission" date="2019-03" db="EMBL/GenBank/DDBJ databases">
        <title>Draft genome sequences of novel Actinobacteria.</title>
        <authorList>
            <person name="Sahin N."/>
            <person name="Ay H."/>
            <person name="Saygin H."/>
        </authorList>
    </citation>
    <scope>NUCLEOTIDE SEQUENCE [LARGE SCALE GENOMIC DNA]</scope>
    <source>
        <strain evidence="3 4">H3C3</strain>
    </source>
</reference>
<dbReference type="AlphaFoldDB" id="A0A4R5BMP3"/>